<evidence type="ECO:0000256" key="2">
    <source>
        <dbReference type="SAM" id="Phobius"/>
    </source>
</evidence>
<dbReference type="EMBL" id="JBBPBM010000117">
    <property type="protein sequence ID" value="KAK8506589.1"/>
    <property type="molecule type" value="Genomic_DNA"/>
</dbReference>
<evidence type="ECO:0000256" key="1">
    <source>
        <dbReference type="SAM" id="MobiDB-lite"/>
    </source>
</evidence>
<evidence type="ECO:0008006" key="5">
    <source>
        <dbReference type="Google" id="ProtNLM"/>
    </source>
</evidence>
<evidence type="ECO:0000313" key="4">
    <source>
        <dbReference type="Proteomes" id="UP001472677"/>
    </source>
</evidence>
<feature type="compositionally biased region" description="Basic and acidic residues" evidence="1">
    <location>
        <begin position="192"/>
        <end position="206"/>
    </location>
</feature>
<reference evidence="3 4" key="1">
    <citation type="journal article" date="2024" name="G3 (Bethesda)">
        <title>Genome assembly of Hibiscus sabdariffa L. provides insights into metabolisms of medicinal natural products.</title>
        <authorList>
            <person name="Kim T."/>
        </authorList>
    </citation>
    <scope>NUCLEOTIDE SEQUENCE [LARGE SCALE GENOMIC DNA]</scope>
    <source>
        <strain evidence="3">TK-2024</strain>
        <tissue evidence="3">Old leaves</tissue>
    </source>
</reference>
<feature type="transmembrane region" description="Helical" evidence="2">
    <location>
        <begin position="28"/>
        <end position="52"/>
    </location>
</feature>
<dbReference type="PANTHER" id="PTHR33640:SF34">
    <property type="entry name" value="PROTEIN, PUTATIVE-RELATED"/>
    <property type="match status" value="1"/>
</dbReference>
<name>A0ABR2BI11_9ROSI</name>
<keyword evidence="2" id="KW-1133">Transmembrane helix</keyword>
<keyword evidence="2" id="KW-0472">Membrane</keyword>
<dbReference type="Proteomes" id="UP001472677">
    <property type="component" value="Unassembled WGS sequence"/>
</dbReference>
<proteinExistence type="predicted"/>
<comment type="caution">
    <text evidence="3">The sequence shown here is derived from an EMBL/GenBank/DDBJ whole genome shotgun (WGS) entry which is preliminary data.</text>
</comment>
<organism evidence="3 4">
    <name type="scientific">Hibiscus sabdariffa</name>
    <name type="common">roselle</name>
    <dbReference type="NCBI Taxonomy" id="183260"/>
    <lineage>
        <taxon>Eukaryota</taxon>
        <taxon>Viridiplantae</taxon>
        <taxon>Streptophyta</taxon>
        <taxon>Embryophyta</taxon>
        <taxon>Tracheophyta</taxon>
        <taxon>Spermatophyta</taxon>
        <taxon>Magnoliopsida</taxon>
        <taxon>eudicotyledons</taxon>
        <taxon>Gunneridae</taxon>
        <taxon>Pentapetalae</taxon>
        <taxon>rosids</taxon>
        <taxon>malvids</taxon>
        <taxon>Malvales</taxon>
        <taxon>Malvaceae</taxon>
        <taxon>Malvoideae</taxon>
        <taxon>Hibiscus</taxon>
    </lineage>
</organism>
<protein>
    <recommendedName>
        <fullName evidence="5">DUF4408 domain-containing protein</fullName>
    </recommendedName>
</protein>
<evidence type="ECO:0000313" key="3">
    <source>
        <dbReference type="EMBL" id="KAK8506589.1"/>
    </source>
</evidence>
<keyword evidence="2" id="KW-0812">Transmembrane</keyword>
<dbReference type="PANTHER" id="PTHR33640">
    <property type="entry name" value="TRANSMEMBRANE PROTEIN"/>
    <property type="match status" value="1"/>
</dbReference>
<sequence>MASFHFDNVKAQKEDASWRYNAEMKLRIGLRFFGFLLVLFLLTCPWFPTLILDTVQAAGDFRRRFVSTVSKPLFKFIALNIIIVAVYVLSSPEMTHKRNFTDDIYDEYVSSRRSIYASTVVTAAISNSPIAVVENAVAVSQVDTVTETKMSLWTVKQQSTKIRTVAKTKPEVSSAEFKPKQYRRTRSMVSESQHERPRDRKFRRSETVVSRRELASCIKPPRKSMEEMSSEEFQSIIDSFIAERKKTLMQENTAQEKRKYFS</sequence>
<keyword evidence="4" id="KW-1185">Reference proteome</keyword>
<feature type="transmembrane region" description="Helical" evidence="2">
    <location>
        <begin position="72"/>
        <end position="90"/>
    </location>
</feature>
<accession>A0ABR2BI11</accession>
<feature type="region of interest" description="Disordered" evidence="1">
    <location>
        <begin position="173"/>
        <end position="206"/>
    </location>
</feature>
<gene>
    <name evidence="3" type="ORF">V6N12_073542</name>
</gene>